<organism evidence="2 3">
    <name type="scientific">Cherax quadricarinatus</name>
    <name type="common">Australian red claw crayfish</name>
    <dbReference type="NCBI Taxonomy" id="27406"/>
    <lineage>
        <taxon>Eukaryota</taxon>
        <taxon>Metazoa</taxon>
        <taxon>Ecdysozoa</taxon>
        <taxon>Arthropoda</taxon>
        <taxon>Crustacea</taxon>
        <taxon>Multicrustacea</taxon>
        <taxon>Malacostraca</taxon>
        <taxon>Eumalacostraca</taxon>
        <taxon>Eucarida</taxon>
        <taxon>Decapoda</taxon>
        <taxon>Pleocyemata</taxon>
        <taxon>Astacidea</taxon>
        <taxon>Parastacoidea</taxon>
        <taxon>Parastacidae</taxon>
        <taxon>Cherax</taxon>
    </lineage>
</organism>
<dbReference type="EMBL" id="JARKIK010000010">
    <property type="protein sequence ID" value="KAK8749122.1"/>
    <property type="molecule type" value="Genomic_DNA"/>
</dbReference>
<protein>
    <submittedName>
        <fullName evidence="2">Uncharacterized protein</fullName>
    </submittedName>
</protein>
<feature type="compositionally biased region" description="Polar residues" evidence="1">
    <location>
        <begin position="88"/>
        <end position="108"/>
    </location>
</feature>
<accession>A0AAW0XZA2</accession>
<dbReference type="AlphaFoldDB" id="A0AAW0XZA2"/>
<keyword evidence="3" id="KW-1185">Reference proteome</keyword>
<feature type="compositionally biased region" description="Basic and acidic residues" evidence="1">
    <location>
        <begin position="69"/>
        <end position="84"/>
    </location>
</feature>
<proteinExistence type="predicted"/>
<dbReference type="Proteomes" id="UP001445076">
    <property type="component" value="Unassembled WGS sequence"/>
</dbReference>
<sequence length="146" mass="16218">MMTPIRPLDTVNAMTEQRTRDHVSGGRSSSPAVHACVKTSWSASSNMSSPATDHDHDPPNYDTAILQADVHREYKLSSGHHADRQFPGQLSSNCQADRQFPGQLSSNYHADRQFPGQLPSSYQADRQFPGQLPSNHHADRQPAGWR</sequence>
<evidence type="ECO:0000313" key="3">
    <source>
        <dbReference type="Proteomes" id="UP001445076"/>
    </source>
</evidence>
<feature type="region of interest" description="Disordered" evidence="1">
    <location>
        <begin position="1"/>
        <end position="146"/>
    </location>
</feature>
<gene>
    <name evidence="2" type="ORF">OTU49_015687</name>
</gene>
<comment type="caution">
    <text evidence="2">The sequence shown here is derived from an EMBL/GenBank/DDBJ whole genome shotgun (WGS) entry which is preliminary data.</text>
</comment>
<reference evidence="2 3" key="1">
    <citation type="journal article" date="2024" name="BMC Genomics">
        <title>Genome assembly of redclaw crayfish (Cherax quadricarinatus) provides insights into its immune adaptation and hypoxia tolerance.</title>
        <authorList>
            <person name="Liu Z."/>
            <person name="Zheng J."/>
            <person name="Li H."/>
            <person name="Fang K."/>
            <person name="Wang S."/>
            <person name="He J."/>
            <person name="Zhou D."/>
            <person name="Weng S."/>
            <person name="Chi M."/>
            <person name="Gu Z."/>
            <person name="He J."/>
            <person name="Li F."/>
            <person name="Wang M."/>
        </authorList>
    </citation>
    <scope>NUCLEOTIDE SEQUENCE [LARGE SCALE GENOMIC DNA]</scope>
    <source>
        <strain evidence="2">ZL_2023a</strain>
    </source>
</reference>
<evidence type="ECO:0000313" key="2">
    <source>
        <dbReference type="EMBL" id="KAK8749122.1"/>
    </source>
</evidence>
<feature type="compositionally biased region" description="Low complexity" evidence="1">
    <location>
        <begin position="40"/>
        <end position="49"/>
    </location>
</feature>
<evidence type="ECO:0000256" key="1">
    <source>
        <dbReference type="SAM" id="MobiDB-lite"/>
    </source>
</evidence>
<name>A0AAW0XZA2_CHEQU</name>